<protein>
    <recommendedName>
        <fullName evidence="2">DUF4283 domain-containing protein</fullName>
    </recommendedName>
</protein>
<dbReference type="PANTHER" id="PTHR34427:SF5">
    <property type="entry name" value="DUF4283 DOMAIN-CONTAINING PROTEIN"/>
    <property type="match status" value="1"/>
</dbReference>
<dbReference type="EMBL" id="CP126656">
    <property type="protein sequence ID" value="WJZ95556.1"/>
    <property type="molecule type" value="Genomic_DNA"/>
</dbReference>
<proteinExistence type="predicted"/>
<feature type="compositionally biased region" description="Basic and acidic residues" evidence="1">
    <location>
        <begin position="1"/>
        <end position="16"/>
    </location>
</feature>
<evidence type="ECO:0000259" key="2">
    <source>
        <dbReference type="Pfam" id="PF14111"/>
    </source>
</evidence>
<dbReference type="PANTHER" id="PTHR34427">
    <property type="entry name" value="DUF4283 DOMAIN PROTEIN"/>
    <property type="match status" value="1"/>
</dbReference>
<keyword evidence="4" id="KW-1185">Reference proteome</keyword>
<evidence type="ECO:0000256" key="1">
    <source>
        <dbReference type="SAM" id="MobiDB-lite"/>
    </source>
</evidence>
<feature type="region of interest" description="Disordered" evidence="1">
    <location>
        <begin position="1"/>
        <end position="23"/>
    </location>
</feature>
<accession>A0ABY9CK70</accession>
<dbReference type="Proteomes" id="UP001227230">
    <property type="component" value="Chromosome 9"/>
</dbReference>
<feature type="domain" description="DUF4283" evidence="2">
    <location>
        <begin position="200"/>
        <end position="284"/>
    </location>
</feature>
<reference evidence="3 4" key="1">
    <citation type="journal article" date="2023" name="Hortic Res">
        <title>The complete reference genome for grapevine (Vitis vinifera L.) genetics and breeding.</title>
        <authorList>
            <person name="Shi X."/>
            <person name="Cao S."/>
            <person name="Wang X."/>
            <person name="Huang S."/>
            <person name="Wang Y."/>
            <person name="Liu Z."/>
            <person name="Liu W."/>
            <person name="Leng X."/>
            <person name="Peng Y."/>
            <person name="Wang N."/>
            <person name="Wang Y."/>
            <person name="Ma Z."/>
            <person name="Xu X."/>
            <person name="Zhang F."/>
            <person name="Xue H."/>
            <person name="Zhong H."/>
            <person name="Wang Y."/>
            <person name="Zhang K."/>
            <person name="Velt A."/>
            <person name="Avia K."/>
            <person name="Holtgrawe D."/>
            <person name="Grimplet J."/>
            <person name="Matus J.T."/>
            <person name="Ware D."/>
            <person name="Wu X."/>
            <person name="Wang H."/>
            <person name="Liu C."/>
            <person name="Fang Y."/>
            <person name="Rustenholz C."/>
            <person name="Cheng Z."/>
            <person name="Xiao H."/>
            <person name="Zhou Y."/>
        </authorList>
    </citation>
    <scope>NUCLEOTIDE SEQUENCE [LARGE SCALE GENOMIC DNA]</scope>
    <source>
        <strain evidence="4">cv. Pinot noir / PN40024</strain>
        <tissue evidence="3">Leaf</tissue>
    </source>
</reference>
<feature type="region of interest" description="Disordered" evidence="1">
    <location>
        <begin position="451"/>
        <end position="543"/>
    </location>
</feature>
<sequence length="602" mass="66697">MKESEDDEGGFREEKRGRKKRKEGRFGVESKFFEIGVEEKHGRFQVVIEESKGGVSSWVRLGPRSIEALLDSLNQCIKAEDKGKWERGWRENGRVYSLVRDENKAGMFLRLGVVDKEKRRYNIFIPKGRGEGGGWNLMAKMLQKVAGNNGVKKKKQEDRAMVETSMNKSFVEIVKGSEGRGGEVVRVEVTEEEIRGNLRKLEYCLEGSWSPSLANGMDMERFGWLMARTWGLQGNLGLARMETGRVLLEFQHVGEAERVLAHGSRRVGGVQLGLERWRPRCGCEDEGGSRKEVWVKILGLPVSLWDPSILRKVGDKCGGFVAMDPLTEKMVDLEGARILVKRKNGGLPSKVDIVVEEVCYSLYLWWEVRPEMRKSISGSSLKGNYREEVRGDAMARATQRIGEERSARPEALLRAADGTDEQVRGVGGEGTGERVGAGYGTRVSAKLDQVDGLLHPGPSSGRTLYPKAQKGEKKGPSPIKGLKLKGVVSEEAGLGIGPSYSKSDKWIGGGESPSLSGSNGGEGDQLGPLQPESRKGEPMRGSIWKWGEFSEGRDREVEFLKIREKEDAWKQQMVPSHSVTDRALIAEESRYGSVLTQRGGGG</sequence>
<evidence type="ECO:0000313" key="3">
    <source>
        <dbReference type="EMBL" id="WJZ95556.1"/>
    </source>
</evidence>
<gene>
    <name evidence="3" type="ORF">VitviT2T_014319</name>
</gene>
<dbReference type="InterPro" id="IPR025558">
    <property type="entry name" value="DUF4283"/>
</dbReference>
<organism evidence="3 4">
    <name type="scientific">Vitis vinifera</name>
    <name type="common">Grape</name>
    <dbReference type="NCBI Taxonomy" id="29760"/>
    <lineage>
        <taxon>Eukaryota</taxon>
        <taxon>Viridiplantae</taxon>
        <taxon>Streptophyta</taxon>
        <taxon>Embryophyta</taxon>
        <taxon>Tracheophyta</taxon>
        <taxon>Spermatophyta</taxon>
        <taxon>Magnoliopsida</taxon>
        <taxon>eudicotyledons</taxon>
        <taxon>Gunneridae</taxon>
        <taxon>Pentapetalae</taxon>
        <taxon>rosids</taxon>
        <taxon>Vitales</taxon>
        <taxon>Vitaceae</taxon>
        <taxon>Viteae</taxon>
        <taxon>Vitis</taxon>
    </lineage>
</organism>
<dbReference type="Pfam" id="PF14111">
    <property type="entry name" value="DUF4283"/>
    <property type="match status" value="1"/>
</dbReference>
<evidence type="ECO:0000313" key="4">
    <source>
        <dbReference type="Proteomes" id="UP001227230"/>
    </source>
</evidence>
<name>A0ABY9CK70_VITVI</name>